<keyword evidence="2" id="KW-1185">Reference proteome</keyword>
<evidence type="ECO:0000313" key="1">
    <source>
        <dbReference type="EMBL" id="KAF9332110.1"/>
    </source>
</evidence>
<dbReference type="EMBL" id="JAAAUY010000281">
    <property type="protein sequence ID" value="KAF9332110.1"/>
    <property type="molecule type" value="Genomic_DNA"/>
</dbReference>
<name>A0A9P5SKH0_9FUNG</name>
<accession>A0A9P5SKH0</accession>
<protein>
    <submittedName>
        <fullName evidence="1">Uncharacterized protein</fullName>
    </submittedName>
</protein>
<evidence type="ECO:0000313" key="2">
    <source>
        <dbReference type="Proteomes" id="UP000696485"/>
    </source>
</evidence>
<organism evidence="1 2">
    <name type="scientific">Podila minutissima</name>
    <dbReference type="NCBI Taxonomy" id="64525"/>
    <lineage>
        <taxon>Eukaryota</taxon>
        <taxon>Fungi</taxon>
        <taxon>Fungi incertae sedis</taxon>
        <taxon>Mucoromycota</taxon>
        <taxon>Mortierellomycotina</taxon>
        <taxon>Mortierellomycetes</taxon>
        <taxon>Mortierellales</taxon>
        <taxon>Mortierellaceae</taxon>
        <taxon>Podila</taxon>
    </lineage>
</organism>
<reference evidence="1" key="1">
    <citation type="journal article" date="2020" name="Fungal Divers.">
        <title>Resolving the Mortierellaceae phylogeny through synthesis of multi-gene phylogenetics and phylogenomics.</title>
        <authorList>
            <person name="Vandepol N."/>
            <person name="Liber J."/>
            <person name="Desiro A."/>
            <person name="Na H."/>
            <person name="Kennedy M."/>
            <person name="Barry K."/>
            <person name="Grigoriev I.V."/>
            <person name="Miller A.N."/>
            <person name="O'Donnell K."/>
            <person name="Stajich J.E."/>
            <person name="Bonito G."/>
        </authorList>
    </citation>
    <scope>NUCLEOTIDE SEQUENCE</scope>
    <source>
        <strain evidence="1">NVP1</strain>
    </source>
</reference>
<dbReference type="AlphaFoldDB" id="A0A9P5SKH0"/>
<comment type="caution">
    <text evidence="1">The sequence shown here is derived from an EMBL/GenBank/DDBJ whole genome shotgun (WGS) entry which is preliminary data.</text>
</comment>
<dbReference type="Proteomes" id="UP000696485">
    <property type="component" value="Unassembled WGS sequence"/>
</dbReference>
<gene>
    <name evidence="1" type="ORF">BG006_005027</name>
</gene>
<sequence length="80" mass="8702">MSSASTVGIYSGLPADPNAEACKMFTEWENQQDGLAMIFKYCQTKSGFSIDSNNPVPFARSSRTSFSALLSIKRVCLRAA</sequence>
<proteinExistence type="predicted"/>